<dbReference type="GO" id="GO:0005524">
    <property type="term" value="F:ATP binding"/>
    <property type="evidence" value="ECO:0007669"/>
    <property type="project" value="UniProtKB-UniRule"/>
</dbReference>
<dbReference type="Pfam" id="PF00069">
    <property type="entry name" value="Pkinase"/>
    <property type="match status" value="1"/>
</dbReference>
<name>A0A1R2CLJ8_9CILI</name>
<evidence type="ECO:0000256" key="8">
    <source>
        <dbReference type="RuleBase" id="RU000304"/>
    </source>
</evidence>
<dbReference type="FunFam" id="1.10.510.10:FF:000008">
    <property type="entry name" value="Non-specific serine/threonine protein kinase"/>
    <property type="match status" value="1"/>
</dbReference>
<keyword evidence="6 7" id="KW-0067">ATP-binding</keyword>
<dbReference type="GO" id="GO:0004674">
    <property type="term" value="F:protein serine/threonine kinase activity"/>
    <property type="evidence" value="ECO:0007669"/>
    <property type="project" value="UniProtKB-KW"/>
</dbReference>
<dbReference type="InterPro" id="IPR008271">
    <property type="entry name" value="Ser/Thr_kinase_AS"/>
</dbReference>
<dbReference type="AlphaFoldDB" id="A0A1R2CLJ8"/>
<organism evidence="11 12">
    <name type="scientific">Stentor coeruleus</name>
    <dbReference type="NCBI Taxonomy" id="5963"/>
    <lineage>
        <taxon>Eukaryota</taxon>
        <taxon>Sar</taxon>
        <taxon>Alveolata</taxon>
        <taxon>Ciliophora</taxon>
        <taxon>Postciliodesmatophora</taxon>
        <taxon>Heterotrichea</taxon>
        <taxon>Heterotrichida</taxon>
        <taxon>Stentoridae</taxon>
        <taxon>Stentor</taxon>
    </lineage>
</organism>
<sequence>MGNLCSVEPIPLSTSYIEIPETIESQSINIRNFNLIKVLGQGSFGRVLLMEKKDTKKIYAVKTILKQKLYSTKKKRHALMERQVLANITSPFVVKLHYAFQSSEKLYLVLDFMQGGDLYYHITQYKCLSEEVARFYAVEVILALEDLHNANILYRDLKPENILMDSFGHVKLADFNLAKIIIDNEQTSTMCGTPEYISPEILKGSPHGREVDFWGLGCVIYEMIEGKSPFYASNYKKLFSKIINGTFNFSDKFSAAAMDLISQLLSVQVKSRLVSMEKIKAHDFFKNIDWEEAHMKKLTPPIIPEINGEYDVRYFNPPPNAEASPRTNWSNYPKEGNTFQGFTYEDSNITFDIN</sequence>
<dbReference type="InterPro" id="IPR000961">
    <property type="entry name" value="AGC-kinase_C"/>
</dbReference>
<evidence type="ECO:0000256" key="1">
    <source>
        <dbReference type="ARBA" id="ARBA00022527"/>
    </source>
</evidence>
<dbReference type="PROSITE" id="PS50011">
    <property type="entry name" value="PROTEIN_KINASE_DOM"/>
    <property type="match status" value="1"/>
</dbReference>
<dbReference type="SUPFAM" id="SSF56112">
    <property type="entry name" value="Protein kinase-like (PK-like)"/>
    <property type="match status" value="1"/>
</dbReference>
<dbReference type="FunFam" id="3.30.200.20:FF:000537">
    <property type="entry name" value="Non-specific serine/threonine protein kinase"/>
    <property type="match status" value="1"/>
</dbReference>
<dbReference type="SMART" id="SM00133">
    <property type="entry name" value="S_TK_X"/>
    <property type="match status" value="1"/>
</dbReference>
<evidence type="ECO:0000313" key="12">
    <source>
        <dbReference type="Proteomes" id="UP000187209"/>
    </source>
</evidence>
<evidence type="ECO:0000256" key="6">
    <source>
        <dbReference type="ARBA" id="ARBA00022840"/>
    </source>
</evidence>
<dbReference type="InterPro" id="IPR000719">
    <property type="entry name" value="Prot_kinase_dom"/>
</dbReference>
<reference evidence="11 12" key="1">
    <citation type="submission" date="2016-11" db="EMBL/GenBank/DDBJ databases">
        <title>The macronuclear genome of Stentor coeruleus: a giant cell with tiny introns.</title>
        <authorList>
            <person name="Slabodnick M."/>
            <person name="Ruby J.G."/>
            <person name="Reiff S.B."/>
            <person name="Swart E.C."/>
            <person name="Gosai S."/>
            <person name="Prabakaran S."/>
            <person name="Witkowska E."/>
            <person name="Larue G.E."/>
            <person name="Fisher S."/>
            <person name="Freeman R.M."/>
            <person name="Gunawardena J."/>
            <person name="Chu W."/>
            <person name="Stover N.A."/>
            <person name="Gregory B.D."/>
            <person name="Nowacki M."/>
            <person name="Derisi J."/>
            <person name="Roy S.W."/>
            <person name="Marshall W.F."/>
            <person name="Sood P."/>
        </authorList>
    </citation>
    <scope>NUCLEOTIDE SEQUENCE [LARGE SCALE GENOMIC DNA]</scope>
    <source>
        <strain evidence="11">WM001</strain>
    </source>
</reference>
<evidence type="ECO:0000256" key="4">
    <source>
        <dbReference type="ARBA" id="ARBA00022741"/>
    </source>
</evidence>
<keyword evidence="5" id="KW-0418">Kinase</keyword>
<dbReference type="PANTHER" id="PTHR24351">
    <property type="entry name" value="RIBOSOMAL PROTEIN S6 KINASE"/>
    <property type="match status" value="1"/>
</dbReference>
<evidence type="ECO:0000256" key="2">
    <source>
        <dbReference type="ARBA" id="ARBA00022553"/>
    </source>
</evidence>
<evidence type="ECO:0000256" key="3">
    <source>
        <dbReference type="ARBA" id="ARBA00022679"/>
    </source>
</evidence>
<dbReference type="SMART" id="SM00220">
    <property type="entry name" value="S_TKc"/>
    <property type="match status" value="1"/>
</dbReference>
<dbReference type="InterPro" id="IPR017441">
    <property type="entry name" value="Protein_kinase_ATP_BS"/>
</dbReference>
<keyword evidence="4 7" id="KW-0547">Nucleotide-binding</keyword>
<evidence type="ECO:0000256" key="5">
    <source>
        <dbReference type="ARBA" id="ARBA00022777"/>
    </source>
</evidence>
<protein>
    <recommendedName>
        <fullName evidence="13">Protein kinase domain-containing protein</fullName>
    </recommendedName>
</protein>
<feature type="domain" description="AGC-kinase C-terminal" evidence="10">
    <location>
        <begin position="286"/>
        <end position="354"/>
    </location>
</feature>
<accession>A0A1R2CLJ8</accession>
<proteinExistence type="inferred from homology"/>
<dbReference type="PROSITE" id="PS00107">
    <property type="entry name" value="PROTEIN_KINASE_ATP"/>
    <property type="match status" value="1"/>
</dbReference>
<keyword evidence="12" id="KW-1185">Reference proteome</keyword>
<feature type="domain" description="Protein kinase" evidence="9">
    <location>
        <begin position="33"/>
        <end position="285"/>
    </location>
</feature>
<feature type="binding site" evidence="7">
    <location>
        <position position="66"/>
    </location>
    <ligand>
        <name>ATP</name>
        <dbReference type="ChEBI" id="CHEBI:30616"/>
    </ligand>
</feature>
<gene>
    <name evidence="11" type="ORF">SteCoe_7845</name>
</gene>
<dbReference type="Gene3D" id="1.10.510.10">
    <property type="entry name" value="Transferase(Phosphotransferase) domain 1"/>
    <property type="match status" value="1"/>
</dbReference>
<dbReference type="InterPro" id="IPR011009">
    <property type="entry name" value="Kinase-like_dom_sf"/>
</dbReference>
<comment type="similarity">
    <text evidence="8">Belongs to the protein kinase superfamily.</text>
</comment>
<evidence type="ECO:0008006" key="13">
    <source>
        <dbReference type="Google" id="ProtNLM"/>
    </source>
</evidence>
<dbReference type="Gene3D" id="3.30.200.20">
    <property type="entry name" value="Phosphorylase Kinase, domain 1"/>
    <property type="match status" value="1"/>
</dbReference>
<comment type="caution">
    <text evidence="11">The sequence shown here is derived from an EMBL/GenBank/DDBJ whole genome shotgun (WGS) entry which is preliminary data.</text>
</comment>
<evidence type="ECO:0000256" key="7">
    <source>
        <dbReference type="PROSITE-ProRule" id="PRU10141"/>
    </source>
</evidence>
<dbReference type="InterPro" id="IPR045270">
    <property type="entry name" value="STKc_AGC"/>
</dbReference>
<keyword evidence="1 8" id="KW-0723">Serine/threonine-protein kinase</keyword>
<keyword evidence="2" id="KW-0597">Phosphoprotein</keyword>
<dbReference type="PROSITE" id="PS51285">
    <property type="entry name" value="AGC_KINASE_CTER"/>
    <property type="match status" value="1"/>
</dbReference>
<dbReference type="EMBL" id="MPUH01000115">
    <property type="protein sequence ID" value="OMJ89861.1"/>
    <property type="molecule type" value="Genomic_DNA"/>
</dbReference>
<evidence type="ECO:0000259" key="10">
    <source>
        <dbReference type="PROSITE" id="PS51285"/>
    </source>
</evidence>
<dbReference type="CDD" id="cd05123">
    <property type="entry name" value="STKc_AGC"/>
    <property type="match status" value="1"/>
</dbReference>
<dbReference type="OrthoDB" id="63267at2759"/>
<evidence type="ECO:0000259" key="9">
    <source>
        <dbReference type="PROSITE" id="PS50011"/>
    </source>
</evidence>
<dbReference type="PROSITE" id="PS00108">
    <property type="entry name" value="PROTEIN_KINASE_ST"/>
    <property type="match status" value="1"/>
</dbReference>
<keyword evidence="3" id="KW-0808">Transferase</keyword>
<dbReference type="Proteomes" id="UP000187209">
    <property type="component" value="Unassembled WGS sequence"/>
</dbReference>
<evidence type="ECO:0000313" key="11">
    <source>
        <dbReference type="EMBL" id="OMJ89861.1"/>
    </source>
</evidence>